<dbReference type="OMA" id="WARFRAF"/>
<dbReference type="Gramene" id="RZC44147">
    <property type="protein sequence ID" value="RZC44147"/>
    <property type="gene ID" value="C5167_037092"/>
</dbReference>
<name>A0A4Y7I5F5_PAPSO</name>
<sequence length="374" mass="42471">MWAKYKSFKINKVAEGAIQEGKMNVNDEYQSALKTKSYADFFTKAQSFLNKGQHSSPTAYCCCTMSNGLLEPGQEAVATVLDATILSKNSNLKSLIHSYFEISAEASNICSHLLTSIQQIQFNYQFIQRVLDLVLAGGDVSSTTSTEEWHSFVMSELNSFNLLKNPFSNPNRYDFKLVLERYSSVLHHLKSRRKKIVRKIKLIKYFKKGTEVCITATCGVLAVATIALAAHTIFGLLMGPALLSLPLKSFLKKRKKIFMSYQFLQSGFLRRLGTQLDVAAKGAYILNRDFDTMSRLVGRLHDEIEHSKAIVKFCLERKDNRFPLQEVVKELKKSNLGFKKQVEELEEHVYLCLVTINKARSLVIEEMASTRKVY</sequence>
<feature type="transmembrane region" description="Helical" evidence="6">
    <location>
        <begin position="209"/>
        <end position="227"/>
    </location>
</feature>
<proteinExistence type="inferred from homology"/>
<evidence type="ECO:0000256" key="1">
    <source>
        <dbReference type="ARBA" id="ARBA00004370"/>
    </source>
</evidence>
<keyword evidence="8" id="KW-1185">Reference proteome</keyword>
<organism evidence="7 8">
    <name type="scientific">Papaver somniferum</name>
    <name type="common">Opium poppy</name>
    <dbReference type="NCBI Taxonomy" id="3469"/>
    <lineage>
        <taxon>Eukaryota</taxon>
        <taxon>Viridiplantae</taxon>
        <taxon>Streptophyta</taxon>
        <taxon>Embryophyta</taxon>
        <taxon>Tracheophyta</taxon>
        <taxon>Spermatophyta</taxon>
        <taxon>Magnoliopsida</taxon>
        <taxon>Ranunculales</taxon>
        <taxon>Papaveraceae</taxon>
        <taxon>Papaveroideae</taxon>
        <taxon>Papaver</taxon>
    </lineage>
</organism>
<dbReference type="PANTHER" id="PTHR31113">
    <property type="entry name" value="UPF0496 PROTEIN 3-RELATED"/>
    <property type="match status" value="1"/>
</dbReference>
<dbReference type="OrthoDB" id="776561at2759"/>
<dbReference type="PANTHER" id="PTHR31113:SF2">
    <property type="entry name" value="OS04G0423200 PROTEIN"/>
    <property type="match status" value="1"/>
</dbReference>
<keyword evidence="3 6" id="KW-0812">Transmembrane</keyword>
<dbReference type="STRING" id="3469.A0A4Y7I5F5"/>
<protein>
    <submittedName>
        <fullName evidence="7">Uncharacterized protein</fullName>
    </submittedName>
</protein>
<evidence type="ECO:0000313" key="8">
    <source>
        <dbReference type="Proteomes" id="UP000316621"/>
    </source>
</evidence>
<dbReference type="Pfam" id="PF05055">
    <property type="entry name" value="DUF677"/>
    <property type="match status" value="1"/>
</dbReference>
<keyword evidence="4 6" id="KW-1133">Transmembrane helix</keyword>
<keyword evidence="5 6" id="KW-0472">Membrane</keyword>
<comment type="subcellular location">
    <subcellularLocation>
        <location evidence="1">Membrane</location>
    </subcellularLocation>
</comment>
<accession>A0A4Y7I5F5</accession>
<dbReference type="GO" id="GO:0016020">
    <property type="term" value="C:membrane"/>
    <property type="evidence" value="ECO:0007669"/>
    <property type="project" value="UniProtKB-SubCell"/>
</dbReference>
<dbReference type="AlphaFoldDB" id="A0A4Y7I5F5"/>
<dbReference type="InterPro" id="IPR007749">
    <property type="entry name" value="DUF677"/>
</dbReference>
<evidence type="ECO:0000256" key="6">
    <source>
        <dbReference type="SAM" id="Phobius"/>
    </source>
</evidence>
<dbReference type="EMBL" id="CM010715">
    <property type="protein sequence ID" value="RZC44147.1"/>
    <property type="molecule type" value="Genomic_DNA"/>
</dbReference>
<dbReference type="Proteomes" id="UP000316621">
    <property type="component" value="Chromosome 1"/>
</dbReference>
<evidence type="ECO:0000256" key="3">
    <source>
        <dbReference type="ARBA" id="ARBA00022692"/>
    </source>
</evidence>
<evidence type="ECO:0000256" key="4">
    <source>
        <dbReference type="ARBA" id="ARBA00022989"/>
    </source>
</evidence>
<comment type="similarity">
    <text evidence="2">Belongs to the UPF0496 family.</text>
</comment>
<evidence type="ECO:0000256" key="2">
    <source>
        <dbReference type="ARBA" id="ARBA00009074"/>
    </source>
</evidence>
<evidence type="ECO:0000256" key="5">
    <source>
        <dbReference type="ARBA" id="ARBA00023136"/>
    </source>
</evidence>
<reference evidence="7 8" key="1">
    <citation type="journal article" date="2018" name="Science">
        <title>The opium poppy genome and morphinan production.</title>
        <authorList>
            <person name="Guo L."/>
            <person name="Winzer T."/>
            <person name="Yang X."/>
            <person name="Li Y."/>
            <person name="Ning Z."/>
            <person name="He Z."/>
            <person name="Teodor R."/>
            <person name="Lu Y."/>
            <person name="Bowser T.A."/>
            <person name="Graham I.A."/>
            <person name="Ye K."/>
        </authorList>
    </citation>
    <scope>NUCLEOTIDE SEQUENCE [LARGE SCALE GENOMIC DNA]</scope>
    <source>
        <strain evidence="8">cv. HN1</strain>
        <tissue evidence="7">Leaves</tissue>
    </source>
</reference>
<evidence type="ECO:0000313" key="7">
    <source>
        <dbReference type="EMBL" id="RZC44147.1"/>
    </source>
</evidence>
<gene>
    <name evidence="7" type="ORF">C5167_037092</name>
</gene>